<dbReference type="SUPFAM" id="SSF53474">
    <property type="entry name" value="alpha/beta-Hydrolases"/>
    <property type="match status" value="1"/>
</dbReference>
<keyword evidence="3" id="KW-1185">Reference proteome</keyword>
<dbReference type="Proteomes" id="UP000468650">
    <property type="component" value="Unassembled WGS sequence"/>
</dbReference>
<accession>A0A6N6RIB3</accession>
<dbReference type="AlphaFoldDB" id="A0A6N6RIB3"/>
<dbReference type="GO" id="GO:0016787">
    <property type="term" value="F:hydrolase activity"/>
    <property type="evidence" value="ECO:0007669"/>
    <property type="project" value="InterPro"/>
</dbReference>
<feature type="domain" description="Phospholipase/carboxylesterase/thioesterase" evidence="1">
    <location>
        <begin position="50"/>
        <end position="240"/>
    </location>
</feature>
<evidence type="ECO:0000313" key="2">
    <source>
        <dbReference type="EMBL" id="KAB2810103.1"/>
    </source>
</evidence>
<dbReference type="EMBL" id="WBVO01000005">
    <property type="protein sequence ID" value="KAB2810103.1"/>
    <property type="molecule type" value="Genomic_DNA"/>
</dbReference>
<dbReference type="Gene3D" id="3.40.50.1820">
    <property type="entry name" value="alpha/beta hydrolase"/>
    <property type="match status" value="1"/>
</dbReference>
<evidence type="ECO:0000313" key="3">
    <source>
        <dbReference type="Proteomes" id="UP000468650"/>
    </source>
</evidence>
<proteinExistence type="predicted"/>
<name>A0A6N6RIB3_9FLAO</name>
<dbReference type="Pfam" id="PF02230">
    <property type="entry name" value="Abhydrolase_2"/>
    <property type="match status" value="1"/>
</dbReference>
<dbReference type="InterPro" id="IPR029058">
    <property type="entry name" value="AB_hydrolase_fold"/>
</dbReference>
<sequence>MQRGNNGVLGKEKARVQVIISHSQGLQEEKFTVEKTSRVFSLGKAGPHIKKLIIALHGYGQLPAFFLRKFTDLENAERRIVAPEGLHRFYLDGTSGRVGASWMTKEARLDDIADQAAHLDAVLARELEKNPNVEHVTLVGFSQGVSAACRWVDHRAGKSIDHLICWAGSFPPDIDYALKKEAFTNLRFDTAFGDTDEFAPEHKIQEVLGQLAEFDIVPKLHRYSGGHSIEPALLKEIIDHEN</sequence>
<protein>
    <submittedName>
        <fullName evidence="2">Phospholipase</fullName>
    </submittedName>
</protein>
<dbReference type="InterPro" id="IPR003140">
    <property type="entry name" value="PLipase/COase/thioEstase"/>
</dbReference>
<gene>
    <name evidence="2" type="ORF">F8C67_07660</name>
</gene>
<reference evidence="2 3" key="1">
    <citation type="submission" date="2019-09" db="EMBL/GenBank/DDBJ databases">
        <title>Genomes of family Cryomorphaceae.</title>
        <authorList>
            <person name="Bowman J.P."/>
        </authorList>
    </citation>
    <scope>NUCLEOTIDE SEQUENCE [LARGE SCALE GENOMIC DNA]</scope>
    <source>
        <strain evidence="2 3">LMG 25704</strain>
    </source>
</reference>
<comment type="caution">
    <text evidence="2">The sequence shown here is derived from an EMBL/GenBank/DDBJ whole genome shotgun (WGS) entry which is preliminary data.</text>
</comment>
<dbReference type="OrthoDB" id="595091at2"/>
<organism evidence="2 3">
    <name type="scientific">Phaeocystidibacter luteus</name>
    <dbReference type="NCBI Taxonomy" id="911197"/>
    <lineage>
        <taxon>Bacteria</taxon>
        <taxon>Pseudomonadati</taxon>
        <taxon>Bacteroidota</taxon>
        <taxon>Flavobacteriia</taxon>
        <taxon>Flavobacteriales</taxon>
        <taxon>Phaeocystidibacteraceae</taxon>
        <taxon>Phaeocystidibacter</taxon>
    </lineage>
</organism>
<evidence type="ECO:0000259" key="1">
    <source>
        <dbReference type="Pfam" id="PF02230"/>
    </source>
</evidence>